<dbReference type="EMBL" id="JXAK01000031">
    <property type="protein sequence ID" value="KIL39792.1"/>
    <property type="molecule type" value="Genomic_DNA"/>
</dbReference>
<proteinExistence type="predicted"/>
<comment type="caution">
    <text evidence="1">The sequence shown here is derived from an EMBL/GenBank/DDBJ whole genome shotgun (WGS) entry which is preliminary data.</text>
</comment>
<sequence>MSEKLEIAQGEDRIVIELTLKEALALAGDKFAMNHQLETQAVKKVKRSIENKLLAASGR</sequence>
<dbReference type="Proteomes" id="UP000031967">
    <property type="component" value="Unassembled WGS sequence"/>
</dbReference>
<protein>
    <submittedName>
        <fullName evidence="1">Uncharacterized protein</fullName>
    </submittedName>
</protein>
<evidence type="ECO:0000313" key="1">
    <source>
        <dbReference type="EMBL" id="KIL39792.1"/>
    </source>
</evidence>
<name>A0ABR5AHG0_9BACL</name>
<gene>
    <name evidence="1" type="ORF">SD70_18015</name>
</gene>
<dbReference type="RefSeq" id="WP_041048917.1">
    <property type="nucleotide sequence ID" value="NZ_JXAK01000031.1"/>
</dbReference>
<organism evidence="1 2">
    <name type="scientific">Gordoniibacillus kamchatkensis</name>
    <dbReference type="NCBI Taxonomy" id="1590651"/>
    <lineage>
        <taxon>Bacteria</taxon>
        <taxon>Bacillati</taxon>
        <taxon>Bacillota</taxon>
        <taxon>Bacilli</taxon>
        <taxon>Bacillales</taxon>
        <taxon>Paenibacillaceae</taxon>
        <taxon>Gordoniibacillus</taxon>
    </lineage>
</organism>
<reference evidence="1 2" key="1">
    <citation type="submission" date="2014-12" db="EMBL/GenBank/DDBJ databases">
        <title>Draft genome sequence of Paenibacillus kamchatkensis strain B-2647.</title>
        <authorList>
            <person name="Karlyshev A.V."/>
            <person name="Kudryashova E.B."/>
        </authorList>
    </citation>
    <scope>NUCLEOTIDE SEQUENCE [LARGE SCALE GENOMIC DNA]</scope>
    <source>
        <strain evidence="1 2">VKM B-2647</strain>
    </source>
</reference>
<evidence type="ECO:0000313" key="2">
    <source>
        <dbReference type="Proteomes" id="UP000031967"/>
    </source>
</evidence>
<keyword evidence="2" id="KW-1185">Reference proteome</keyword>
<accession>A0ABR5AHG0</accession>